<gene>
    <name evidence="1" type="ORF">LR48_Vigan03g087600</name>
</gene>
<evidence type="ECO:0000313" key="2">
    <source>
        <dbReference type="Proteomes" id="UP000053144"/>
    </source>
</evidence>
<accession>A0A0L9U532</accession>
<sequence length="102" mass="11958">MKKAQNEEKLVHQESVHENNEPYLGKLVKFKNRLWVIKDIKDIGVIEIEGPYSRRVKMMRASTDGCCYEEEHLVMDATRLKHLLMDALMMKIQMRASTNGCY</sequence>
<evidence type="ECO:0000313" key="1">
    <source>
        <dbReference type="EMBL" id="KOM37494.1"/>
    </source>
</evidence>
<dbReference type="Gramene" id="KOM37494">
    <property type="protein sequence ID" value="KOM37494"/>
    <property type="gene ID" value="LR48_Vigan03g087600"/>
</dbReference>
<proteinExistence type="predicted"/>
<protein>
    <submittedName>
        <fullName evidence="1">Uncharacterized protein</fullName>
    </submittedName>
</protein>
<dbReference type="AlphaFoldDB" id="A0A0L9U532"/>
<dbReference type="Proteomes" id="UP000053144">
    <property type="component" value="Chromosome 3"/>
</dbReference>
<organism evidence="1 2">
    <name type="scientific">Phaseolus angularis</name>
    <name type="common">Azuki bean</name>
    <name type="synonym">Vigna angularis</name>
    <dbReference type="NCBI Taxonomy" id="3914"/>
    <lineage>
        <taxon>Eukaryota</taxon>
        <taxon>Viridiplantae</taxon>
        <taxon>Streptophyta</taxon>
        <taxon>Embryophyta</taxon>
        <taxon>Tracheophyta</taxon>
        <taxon>Spermatophyta</taxon>
        <taxon>Magnoliopsida</taxon>
        <taxon>eudicotyledons</taxon>
        <taxon>Gunneridae</taxon>
        <taxon>Pentapetalae</taxon>
        <taxon>rosids</taxon>
        <taxon>fabids</taxon>
        <taxon>Fabales</taxon>
        <taxon>Fabaceae</taxon>
        <taxon>Papilionoideae</taxon>
        <taxon>50 kb inversion clade</taxon>
        <taxon>NPAAA clade</taxon>
        <taxon>indigoferoid/millettioid clade</taxon>
        <taxon>Phaseoleae</taxon>
        <taxon>Vigna</taxon>
    </lineage>
</organism>
<name>A0A0L9U532_PHAAN</name>
<dbReference type="EMBL" id="CM003373">
    <property type="protein sequence ID" value="KOM37494.1"/>
    <property type="molecule type" value="Genomic_DNA"/>
</dbReference>
<reference evidence="2" key="1">
    <citation type="journal article" date="2015" name="Proc. Natl. Acad. Sci. U.S.A.">
        <title>Genome sequencing of adzuki bean (Vigna angularis) provides insight into high starch and low fat accumulation and domestication.</title>
        <authorList>
            <person name="Yang K."/>
            <person name="Tian Z."/>
            <person name="Chen C."/>
            <person name="Luo L."/>
            <person name="Zhao B."/>
            <person name="Wang Z."/>
            <person name="Yu L."/>
            <person name="Li Y."/>
            <person name="Sun Y."/>
            <person name="Li W."/>
            <person name="Chen Y."/>
            <person name="Li Y."/>
            <person name="Zhang Y."/>
            <person name="Ai D."/>
            <person name="Zhao J."/>
            <person name="Shang C."/>
            <person name="Ma Y."/>
            <person name="Wu B."/>
            <person name="Wang M."/>
            <person name="Gao L."/>
            <person name="Sun D."/>
            <person name="Zhang P."/>
            <person name="Guo F."/>
            <person name="Wang W."/>
            <person name="Li Y."/>
            <person name="Wang J."/>
            <person name="Varshney R.K."/>
            <person name="Wang J."/>
            <person name="Ling H.Q."/>
            <person name="Wan P."/>
        </authorList>
    </citation>
    <scope>NUCLEOTIDE SEQUENCE</scope>
    <source>
        <strain evidence="2">cv. Jingnong 6</strain>
    </source>
</reference>